<comment type="caution">
    <text evidence="13">The sequence shown here is derived from an EMBL/GenBank/DDBJ whole genome shotgun (WGS) entry which is preliminary data.</text>
</comment>
<dbReference type="NCBIfam" id="TIGR01352">
    <property type="entry name" value="tonB_Cterm"/>
    <property type="match status" value="1"/>
</dbReference>
<keyword evidence="8 11" id="KW-1133">Transmembrane helix</keyword>
<keyword evidence="7" id="KW-0653">Protein transport</keyword>
<feature type="compositionally biased region" description="Low complexity" evidence="10">
    <location>
        <begin position="111"/>
        <end position="133"/>
    </location>
</feature>
<comment type="similarity">
    <text evidence="2">Belongs to the TonB family.</text>
</comment>
<proteinExistence type="inferred from homology"/>
<dbReference type="GO" id="GO:0098797">
    <property type="term" value="C:plasma membrane protein complex"/>
    <property type="evidence" value="ECO:0007669"/>
    <property type="project" value="TreeGrafter"/>
</dbReference>
<dbReference type="GO" id="GO:0015031">
    <property type="term" value="P:protein transport"/>
    <property type="evidence" value="ECO:0007669"/>
    <property type="project" value="UniProtKB-KW"/>
</dbReference>
<evidence type="ECO:0000256" key="1">
    <source>
        <dbReference type="ARBA" id="ARBA00004383"/>
    </source>
</evidence>
<organism evidence="13">
    <name type="scientific">Escherichia coli</name>
    <dbReference type="NCBI Taxonomy" id="562"/>
    <lineage>
        <taxon>Bacteria</taxon>
        <taxon>Pseudomonadati</taxon>
        <taxon>Pseudomonadota</taxon>
        <taxon>Gammaproteobacteria</taxon>
        <taxon>Enterobacterales</taxon>
        <taxon>Enterobacteriaceae</taxon>
        <taxon>Escherichia</taxon>
    </lineage>
</organism>
<dbReference type="InterPro" id="IPR037682">
    <property type="entry name" value="TonB_C"/>
</dbReference>
<dbReference type="PANTHER" id="PTHR33446:SF2">
    <property type="entry name" value="PROTEIN TONB"/>
    <property type="match status" value="1"/>
</dbReference>
<name>A0A3L0W298_ECOLX</name>
<dbReference type="AlphaFoldDB" id="A0A3L0W298"/>
<dbReference type="Gene3D" id="3.30.1150.10">
    <property type="match status" value="1"/>
</dbReference>
<evidence type="ECO:0000256" key="4">
    <source>
        <dbReference type="ARBA" id="ARBA00022475"/>
    </source>
</evidence>
<evidence type="ECO:0000256" key="6">
    <source>
        <dbReference type="ARBA" id="ARBA00022692"/>
    </source>
</evidence>
<keyword evidence="9 11" id="KW-0472">Membrane</keyword>
<dbReference type="SUPFAM" id="SSF74653">
    <property type="entry name" value="TolA/TonB C-terminal domain"/>
    <property type="match status" value="1"/>
</dbReference>
<protein>
    <submittedName>
        <fullName evidence="13">Energy transducer TonB</fullName>
    </submittedName>
</protein>
<accession>A0A3L0W298</accession>
<dbReference type="InterPro" id="IPR006260">
    <property type="entry name" value="TonB/TolA_C"/>
</dbReference>
<evidence type="ECO:0000256" key="11">
    <source>
        <dbReference type="SAM" id="Phobius"/>
    </source>
</evidence>
<dbReference type="InterPro" id="IPR051045">
    <property type="entry name" value="TonB-dependent_transducer"/>
</dbReference>
<evidence type="ECO:0000256" key="10">
    <source>
        <dbReference type="SAM" id="MobiDB-lite"/>
    </source>
</evidence>
<evidence type="ECO:0000259" key="12">
    <source>
        <dbReference type="PROSITE" id="PS52015"/>
    </source>
</evidence>
<evidence type="ECO:0000256" key="9">
    <source>
        <dbReference type="ARBA" id="ARBA00023136"/>
    </source>
</evidence>
<keyword evidence="4" id="KW-1003">Cell membrane</keyword>
<keyword evidence="6 11" id="KW-0812">Transmembrane</keyword>
<sequence>MGHAAAIGACFQGLSHTFEYQYPEDREVMEACNPRPALTADNPGSVRLCCLAITVVLHLAVLWLIYENRPAAITPPLPLTLSARWVGDASANDAPAKAAAAAIPAQAVVKKPVPAQKRAVQKPASKPISKPAPRVSRPPTPKTTPIAKAEPVTERAAPVTPMAADTRQGDSAATPVRSLQSGSGAGRSAPIARDPRLNNPEPPYPYESRRRGEEGRVILKVRVAANGTAASVEVDKSSGYRRLDMTARRTVSRWRFIPAKQNNAAVEAWTKVTIIFKLRA</sequence>
<feature type="domain" description="TonB C-terminal" evidence="12">
    <location>
        <begin position="189"/>
        <end position="280"/>
    </location>
</feature>
<dbReference type="Pfam" id="PF03544">
    <property type="entry name" value="TonB_C"/>
    <property type="match status" value="1"/>
</dbReference>
<dbReference type="PANTHER" id="PTHR33446">
    <property type="entry name" value="PROTEIN TONB-RELATED"/>
    <property type="match status" value="1"/>
</dbReference>
<evidence type="ECO:0000313" key="13">
    <source>
        <dbReference type="EMBL" id="MHO03085.1"/>
    </source>
</evidence>
<reference evidence="13" key="1">
    <citation type="submission" date="2018-10" db="EMBL/GenBank/DDBJ databases">
        <authorList>
            <consortium name="NARMS: The National Antimicrobial Resistance Monitoring System"/>
        </authorList>
    </citation>
    <scope>NUCLEOTIDE SEQUENCE [LARGE SCALE GENOMIC DNA]</scope>
    <source>
        <strain evidence="13">CVM N17EC0388</strain>
    </source>
</reference>
<dbReference type="PROSITE" id="PS52015">
    <property type="entry name" value="TONB_CTD"/>
    <property type="match status" value="1"/>
</dbReference>
<feature type="transmembrane region" description="Helical" evidence="11">
    <location>
        <begin position="45"/>
        <end position="66"/>
    </location>
</feature>
<dbReference type="EMBL" id="RNRV01000002">
    <property type="protein sequence ID" value="MHO03085.1"/>
    <property type="molecule type" value="Genomic_DNA"/>
</dbReference>
<evidence type="ECO:0000256" key="7">
    <source>
        <dbReference type="ARBA" id="ARBA00022927"/>
    </source>
</evidence>
<keyword evidence="5" id="KW-0997">Cell inner membrane</keyword>
<comment type="subcellular location">
    <subcellularLocation>
        <location evidence="1">Cell inner membrane</location>
        <topology evidence="1">Single-pass membrane protein</topology>
        <orientation evidence="1">Periplasmic side</orientation>
    </subcellularLocation>
</comment>
<evidence type="ECO:0000256" key="2">
    <source>
        <dbReference type="ARBA" id="ARBA00006555"/>
    </source>
</evidence>
<gene>
    <name evidence="13" type="ORF">D9F05_01605</name>
</gene>
<dbReference type="GO" id="GO:0031992">
    <property type="term" value="F:energy transducer activity"/>
    <property type="evidence" value="ECO:0007669"/>
    <property type="project" value="TreeGrafter"/>
</dbReference>
<evidence type="ECO:0000256" key="8">
    <source>
        <dbReference type="ARBA" id="ARBA00022989"/>
    </source>
</evidence>
<evidence type="ECO:0000256" key="3">
    <source>
        <dbReference type="ARBA" id="ARBA00022448"/>
    </source>
</evidence>
<dbReference type="GO" id="GO:0055085">
    <property type="term" value="P:transmembrane transport"/>
    <property type="evidence" value="ECO:0007669"/>
    <property type="project" value="InterPro"/>
</dbReference>
<feature type="region of interest" description="Disordered" evidence="10">
    <location>
        <begin position="111"/>
        <end position="210"/>
    </location>
</feature>
<evidence type="ECO:0000256" key="5">
    <source>
        <dbReference type="ARBA" id="ARBA00022519"/>
    </source>
</evidence>
<keyword evidence="3" id="KW-0813">Transport</keyword>